<keyword evidence="1" id="KW-0805">Transcription regulation</keyword>
<evidence type="ECO:0000256" key="1">
    <source>
        <dbReference type="ARBA" id="ARBA00023015"/>
    </source>
</evidence>
<dbReference type="InterPro" id="IPR023772">
    <property type="entry name" value="DNA-bd_HTH_TetR-type_CS"/>
</dbReference>
<dbReference type="PROSITE" id="PS01081">
    <property type="entry name" value="HTH_TETR_1"/>
    <property type="match status" value="1"/>
</dbReference>
<dbReference type="InterPro" id="IPR050109">
    <property type="entry name" value="HTH-type_TetR-like_transc_reg"/>
</dbReference>
<evidence type="ECO:0000313" key="8">
    <source>
        <dbReference type="Proteomes" id="UP001501265"/>
    </source>
</evidence>
<proteinExistence type="predicted"/>
<feature type="DNA-binding region" description="H-T-H motif" evidence="4">
    <location>
        <begin position="55"/>
        <end position="74"/>
    </location>
</feature>
<evidence type="ECO:0000256" key="5">
    <source>
        <dbReference type="SAM" id="MobiDB-lite"/>
    </source>
</evidence>
<keyword evidence="3" id="KW-0804">Transcription</keyword>
<feature type="domain" description="HTH tetR-type" evidence="6">
    <location>
        <begin position="32"/>
        <end position="92"/>
    </location>
</feature>
<dbReference type="InterPro" id="IPR011075">
    <property type="entry name" value="TetR_C"/>
</dbReference>
<reference evidence="8" key="1">
    <citation type="journal article" date="2019" name="Int. J. Syst. Evol. Microbiol.">
        <title>The Global Catalogue of Microorganisms (GCM) 10K type strain sequencing project: providing services to taxonomists for standard genome sequencing and annotation.</title>
        <authorList>
            <consortium name="The Broad Institute Genomics Platform"/>
            <consortium name="The Broad Institute Genome Sequencing Center for Infectious Disease"/>
            <person name="Wu L."/>
            <person name="Ma J."/>
        </authorList>
    </citation>
    <scope>NUCLEOTIDE SEQUENCE [LARGE SCALE GENOMIC DNA]</scope>
    <source>
        <strain evidence="8">JCM 18081</strain>
    </source>
</reference>
<dbReference type="PRINTS" id="PR00455">
    <property type="entry name" value="HTHTETR"/>
</dbReference>
<sequence length="216" mass="23143">MMTQDAPTAGDAVPDGDGGRTVHRRPGRKPDPGRDAEILDAALQVLAEVGYAGMTMNAVAARAKAGKGTFYRRWPSKAELVLDAVAHMKRSQADLNRLPDTGTLRGDILALFKPASVEEGEYQLTIMAGLASMLSQDRGLAEAANDAIVEPWAAANRVLLGRAISRGEIDTSADIETLSQIIPSIAAYRALIQRKPFDRDFLISIIDGVLLPAVRP</sequence>
<dbReference type="SUPFAM" id="SSF48498">
    <property type="entry name" value="Tetracyclin repressor-like, C-terminal domain"/>
    <property type="match status" value="1"/>
</dbReference>
<dbReference type="Proteomes" id="UP001501265">
    <property type="component" value="Unassembled WGS sequence"/>
</dbReference>
<dbReference type="PANTHER" id="PTHR30055:SF148">
    <property type="entry name" value="TETR-FAMILY TRANSCRIPTIONAL REGULATOR"/>
    <property type="match status" value="1"/>
</dbReference>
<protein>
    <submittedName>
        <fullName evidence="7">TetR/AcrR family transcriptional regulator</fullName>
    </submittedName>
</protein>
<dbReference type="EMBL" id="BAABIG010000071">
    <property type="protein sequence ID" value="GAA4818023.1"/>
    <property type="molecule type" value="Genomic_DNA"/>
</dbReference>
<evidence type="ECO:0000313" key="7">
    <source>
        <dbReference type="EMBL" id="GAA4818023.1"/>
    </source>
</evidence>
<feature type="region of interest" description="Disordered" evidence="5">
    <location>
        <begin position="1"/>
        <end position="35"/>
    </location>
</feature>
<dbReference type="PROSITE" id="PS50977">
    <property type="entry name" value="HTH_TETR_2"/>
    <property type="match status" value="1"/>
</dbReference>
<name>A0ABP9CY66_9ACTN</name>
<organism evidence="7 8">
    <name type="scientific">Streptomyces ziwulingensis</name>
    <dbReference type="NCBI Taxonomy" id="1045501"/>
    <lineage>
        <taxon>Bacteria</taxon>
        <taxon>Bacillati</taxon>
        <taxon>Actinomycetota</taxon>
        <taxon>Actinomycetes</taxon>
        <taxon>Kitasatosporales</taxon>
        <taxon>Streptomycetaceae</taxon>
        <taxon>Streptomyces</taxon>
    </lineage>
</organism>
<dbReference type="InterPro" id="IPR001647">
    <property type="entry name" value="HTH_TetR"/>
</dbReference>
<dbReference type="SUPFAM" id="SSF46689">
    <property type="entry name" value="Homeodomain-like"/>
    <property type="match status" value="1"/>
</dbReference>
<keyword evidence="8" id="KW-1185">Reference proteome</keyword>
<dbReference type="InterPro" id="IPR009057">
    <property type="entry name" value="Homeodomain-like_sf"/>
</dbReference>
<evidence type="ECO:0000256" key="3">
    <source>
        <dbReference type="ARBA" id="ARBA00023163"/>
    </source>
</evidence>
<dbReference type="PANTHER" id="PTHR30055">
    <property type="entry name" value="HTH-TYPE TRANSCRIPTIONAL REGULATOR RUTR"/>
    <property type="match status" value="1"/>
</dbReference>
<evidence type="ECO:0000256" key="2">
    <source>
        <dbReference type="ARBA" id="ARBA00023125"/>
    </source>
</evidence>
<dbReference type="Pfam" id="PF00440">
    <property type="entry name" value="TetR_N"/>
    <property type="match status" value="1"/>
</dbReference>
<evidence type="ECO:0000259" key="6">
    <source>
        <dbReference type="PROSITE" id="PS50977"/>
    </source>
</evidence>
<evidence type="ECO:0000256" key="4">
    <source>
        <dbReference type="PROSITE-ProRule" id="PRU00335"/>
    </source>
</evidence>
<dbReference type="InterPro" id="IPR036271">
    <property type="entry name" value="Tet_transcr_reg_TetR-rel_C_sf"/>
</dbReference>
<dbReference type="Gene3D" id="1.10.10.60">
    <property type="entry name" value="Homeodomain-like"/>
    <property type="match status" value="1"/>
</dbReference>
<dbReference type="Pfam" id="PF16859">
    <property type="entry name" value="TetR_C_11"/>
    <property type="match status" value="1"/>
</dbReference>
<accession>A0ABP9CY66</accession>
<comment type="caution">
    <text evidence="7">The sequence shown here is derived from an EMBL/GenBank/DDBJ whole genome shotgun (WGS) entry which is preliminary data.</text>
</comment>
<keyword evidence="2 4" id="KW-0238">DNA-binding</keyword>
<gene>
    <name evidence="7" type="ORF">GCM10023220_58270</name>
</gene>
<dbReference type="Gene3D" id="1.10.357.10">
    <property type="entry name" value="Tetracycline Repressor, domain 2"/>
    <property type="match status" value="1"/>
</dbReference>